<dbReference type="NCBIfam" id="TIGR00049">
    <property type="entry name" value="iron-sulfur cluster assembly accessory protein"/>
    <property type="match status" value="1"/>
</dbReference>
<dbReference type="InterPro" id="IPR050322">
    <property type="entry name" value="Fe-S_cluster_asmbl/transfer"/>
</dbReference>
<sequence>MSVVVQHVSNTDPGITLSESAIKHLISYLTKNPDNHGVRLSVKKTGCSGLSYVVDYVKSPLEGDVILPLAGDYVICVDKLSIPFLKNMNVDYVKQGLNYKFVFNNPNQTGQCGCGESFTVG</sequence>
<organism evidence="3 4">
    <name type="scientific">Legionella worsleiensis</name>
    <dbReference type="NCBI Taxonomy" id="45076"/>
    <lineage>
        <taxon>Bacteria</taxon>
        <taxon>Pseudomonadati</taxon>
        <taxon>Pseudomonadota</taxon>
        <taxon>Gammaproteobacteria</taxon>
        <taxon>Legionellales</taxon>
        <taxon>Legionellaceae</taxon>
        <taxon>Legionella</taxon>
    </lineage>
</organism>
<dbReference type="Pfam" id="PF01521">
    <property type="entry name" value="Fe-S_biosyn"/>
    <property type="match status" value="1"/>
</dbReference>
<gene>
    <name evidence="3" type="primary">ydiC</name>
    <name evidence="3" type="ORF">Lwor_2260</name>
</gene>
<accession>A0A0W1A470</accession>
<dbReference type="SUPFAM" id="SSF89360">
    <property type="entry name" value="HesB-like domain"/>
    <property type="match status" value="1"/>
</dbReference>
<evidence type="ECO:0000313" key="4">
    <source>
        <dbReference type="Proteomes" id="UP000054662"/>
    </source>
</evidence>
<comment type="caution">
    <text evidence="3">The sequence shown here is derived from an EMBL/GenBank/DDBJ whole genome shotgun (WGS) entry which is preliminary data.</text>
</comment>
<evidence type="ECO:0000256" key="1">
    <source>
        <dbReference type="ARBA" id="ARBA00006718"/>
    </source>
</evidence>
<evidence type="ECO:0000259" key="2">
    <source>
        <dbReference type="Pfam" id="PF01521"/>
    </source>
</evidence>
<evidence type="ECO:0000313" key="3">
    <source>
        <dbReference type="EMBL" id="KTD76142.1"/>
    </source>
</evidence>
<protein>
    <submittedName>
        <fullName evidence="3">HesB family transporter protein</fullName>
    </submittedName>
</protein>
<dbReference type="PATRIC" id="fig|45076.6.peg.2481"/>
<dbReference type="Gene3D" id="2.60.300.12">
    <property type="entry name" value="HesB-like domain"/>
    <property type="match status" value="1"/>
</dbReference>
<dbReference type="GO" id="GO:0005829">
    <property type="term" value="C:cytosol"/>
    <property type="evidence" value="ECO:0007669"/>
    <property type="project" value="TreeGrafter"/>
</dbReference>
<dbReference type="InterPro" id="IPR017870">
    <property type="entry name" value="FeS_cluster_insertion_CS"/>
</dbReference>
<dbReference type="AlphaFoldDB" id="A0A0W1A470"/>
<dbReference type="GO" id="GO:0016226">
    <property type="term" value="P:iron-sulfur cluster assembly"/>
    <property type="evidence" value="ECO:0007669"/>
    <property type="project" value="InterPro"/>
</dbReference>
<dbReference type="InterPro" id="IPR016092">
    <property type="entry name" value="ATAP"/>
</dbReference>
<name>A0A0W1A470_9GAMM</name>
<dbReference type="EMBL" id="LNZC01000029">
    <property type="protein sequence ID" value="KTD76142.1"/>
    <property type="molecule type" value="Genomic_DNA"/>
</dbReference>
<dbReference type="PANTHER" id="PTHR10072:SF41">
    <property type="entry name" value="IRON-SULFUR CLUSTER ASSEMBLY 1 HOMOLOG, MITOCHONDRIAL"/>
    <property type="match status" value="1"/>
</dbReference>
<dbReference type="Proteomes" id="UP000054662">
    <property type="component" value="Unassembled WGS sequence"/>
</dbReference>
<dbReference type="InterPro" id="IPR035903">
    <property type="entry name" value="HesB-like_dom_sf"/>
</dbReference>
<reference evidence="3 4" key="1">
    <citation type="submission" date="2015-11" db="EMBL/GenBank/DDBJ databases">
        <title>Genomic analysis of 38 Legionella species identifies large and diverse effector repertoires.</title>
        <authorList>
            <person name="Burstein D."/>
            <person name="Amaro F."/>
            <person name="Zusman T."/>
            <person name="Lifshitz Z."/>
            <person name="Cohen O."/>
            <person name="Gilbert J.A."/>
            <person name="Pupko T."/>
            <person name="Shuman H.A."/>
            <person name="Segal G."/>
        </authorList>
    </citation>
    <scope>NUCLEOTIDE SEQUENCE [LARGE SCALE GENOMIC DNA]</scope>
    <source>
        <strain evidence="3 4">ATCC 49508</strain>
    </source>
</reference>
<dbReference type="PANTHER" id="PTHR10072">
    <property type="entry name" value="IRON-SULFUR CLUSTER ASSEMBLY PROTEIN"/>
    <property type="match status" value="1"/>
</dbReference>
<dbReference type="GO" id="GO:0051537">
    <property type="term" value="F:2 iron, 2 sulfur cluster binding"/>
    <property type="evidence" value="ECO:0007669"/>
    <property type="project" value="TreeGrafter"/>
</dbReference>
<dbReference type="OrthoDB" id="9801228at2"/>
<comment type="similarity">
    <text evidence="1">Belongs to the HesB/IscA family.</text>
</comment>
<feature type="domain" description="Core" evidence="2">
    <location>
        <begin position="15"/>
        <end position="116"/>
    </location>
</feature>
<keyword evidence="4" id="KW-1185">Reference proteome</keyword>
<dbReference type="RefSeq" id="WP_058494032.1">
    <property type="nucleotide sequence ID" value="NZ_CBCRUR010000018.1"/>
</dbReference>
<dbReference type="InterPro" id="IPR000361">
    <property type="entry name" value="ATAP_core_dom"/>
</dbReference>
<dbReference type="STRING" id="45076.Lwor_2260"/>
<dbReference type="PROSITE" id="PS01152">
    <property type="entry name" value="HESB"/>
    <property type="match status" value="1"/>
</dbReference>
<proteinExistence type="inferred from homology"/>